<evidence type="ECO:0000256" key="7">
    <source>
        <dbReference type="ARBA" id="ARBA00012414"/>
    </source>
</evidence>
<evidence type="ECO:0000256" key="2">
    <source>
        <dbReference type="ARBA" id="ARBA00001460"/>
    </source>
</evidence>
<evidence type="ECO:0000256" key="4">
    <source>
        <dbReference type="ARBA" id="ARBA00005204"/>
    </source>
</evidence>
<evidence type="ECO:0000313" key="15">
    <source>
        <dbReference type="Proteomes" id="UP000177418"/>
    </source>
</evidence>
<sequence length="101" mass="11997">MEKKLIPTIIQDYKTNDVYMLGFSTTESLKKTKKTGLVHFWSRSRKKLWRKGEESGNSLQIKEIFFDCDNDSLLFKVKLIGKYTCHKNRTSCFFNKYDDIK</sequence>
<evidence type="ECO:0000256" key="3">
    <source>
        <dbReference type="ARBA" id="ARBA00005169"/>
    </source>
</evidence>
<dbReference type="UniPathway" id="UPA00031">
    <property type="reaction ID" value="UER00008"/>
</dbReference>
<evidence type="ECO:0000313" key="14">
    <source>
        <dbReference type="EMBL" id="OGK53272.1"/>
    </source>
</evidence>
<dbReference type="FunFam" id="3.10.20.810:FF:000001">
    <property type="entry name" value="Histidine biosynthesis bifunctional protein HisIE"/>
    <property type="match status" value="1"/>
</dbReference>
<dbReference type="EMBL" id="MGAV01000021">
    <property type="protein sequence ID" value="OGK53272.1"/>
    <property type="molecule type" value="Genomic_DNA"/>
</dbReference>
<reference evidence="14 15" key="1">
    <citation type="journal article" date="2016" name="Nat. Commun.">
        <title>Thousands of microbial genomes shed light on interconnected biogeochemical processes in an aquifer system.</title>
        <authorList>
            <person name="Anantharaman K."/>
            <person name="Brown C.T."/>
            <person name="Hug L.A."/>
            <person name="Sharon I."/>
            <person name="Castelle C.J."/>
            <person name="Probst A.J."/>
            <person name="Thomas B.C."/>
            <person name="Singh A."/>
            <person name="Wilkins M.J."/>
            <person name="Karaoz U."/>
            <person name="Brodie E.L."/>
            <person name="Williams K.H."/>
            <person name="Hubbard S.S."/>
            <person name="Banfield J.F."/>
        </authorList>
    </citation>
    <scope>NUCLEOTIDE SEQUENCE [LARGE SCALE GENOMIC DNA]</scope>
</reference>
<gene>
    <name evidence="14" type="ORF">A3H78_03120</name>
</gene>
<comment type="similarity">
    <text evidence="6">In the N-terminal section; belongs to the PRA-CH family.</text>
</comment>
<dbReference type="NCBIfam" id="NF000768">
    <property type="entry name" value="PRK00051.1"/>
    <property type="match status" value="1"/>
</dbReference>
<comment type="pathway">
    <text evidence="4">Amino-acid biosynthesis; L-histidine biosynthesis; L-histidine from 5-phospho-alpha-D-ribose 1-diphosphate: step 2/9.</text>
</comment>
<organism evidence="14 15">
    <name type="scientific">Candidatus Roizmanbacteria bacterium RIFCSPLOWO2_02_FULL_36_11</name>
    <dbReference type="NCBI Taxonomy" id="1802071"/>
    <lineage>
        <taxon>Bacteria</taxon>
        <taxon>Candidatus Roizmaniibacteriota</taxon>
    </lineage>
</organism>
<evidence type="ECO:0000256" key="11">
    <source>
        <dbReference type="ARBA" id="ARBA00022801"/>
    </source>
</evidence>
<dbReference type="GO" id="GO:0004636">
    <property type="term" value="F:phosphoribosyl-ATP diphosphatase activity"/>
    <property type="evidence" value="ECO:0007669"/>
    <property type="project" value="UniProtKB-EC"/>
</dbReference>
<evidence type="ECO:0000256" key="12">
    <source>
        <dbReference type="ARBA" id="ARBA00023102"/>
    </source>
</evidence>
<evidence type="ECO:0000256" key="9">
    <source>
        <dbReference type="ARBA" id="ARBA00017720"/>
    </source>
</evidence>
<evidence type="ECO:0000256" key="1">
    <source>
        <dbReference type="ARBA" id="ARBA00000024"/>
    </source>
</evidence>
<protein>
    <recommendedName>
        <fullName evidence="9">Histidine biosynthesis bifunctional protein HisIE</fullName>
        <ecNumber evidence="8">3.5.4.19</ecNumber>
        <ecNumber evidence="7">3.6.1.31</ecNumber>
    </recommendedName>
</protein>
<dbReference type="InterPro" id="IPR038019">
    <property type="entry name" value="PRib_AMP_CycHydrolase_sf"/>
</dbReference>
<feature type="domain" description="Phosphoribosyl-AMP cyclohydrolase" evidence="13">
    <location>
        <begin position="20"/>
        <end position="94"/>
    </location>
</feature>
<comment type="catalytic activity">
    <reaction evidence="2">
        <text>1-(5-phospho-beta-D-ribosyl)-ATP + H2O = 1-(5-phospho-beta-D-ribosyl)-5'-AMP + diphosphate + H(+)</text>
        <dbReference type="Rhea" id="RHEA:22828"/>
        <dbReference type="ChEBI" id="CHEBI:15377"/>
        <dbReference type="ChEBI" id="CHEBI:15378"/>
        <dbReference type="ChEBI" id="CHEBI:33019"/>
        <dbReference type="ChEBI" id="CHEBI:59457"/>
        <dbReference type="ChEBI" id="CHEBI:73183"/>
        <dbReference type="EC" id="3.6.1.31"/>
    </reaction>
</comment>
<dbReference type="Gene3D" id="3.10.20.810">
    <property type="entry name" value="Phosphoribosyl-AMP cyclohydrolase"/>
    <property type="match status" value="1"/>
</dbReference>
<evidence type="ECO:0000256" key="10">
    <source>
        <dbReference type="ARBA" id="ARBA00022605"/>
    </source>
</evidence>
<dbReference type="InterPro" id="IPR002496">
    <property type="entry name" value="PRib_AMP_CycHydrolase_dom"/>
</dbReference>
<name>A0A1F7JCD1_9BACT</name>
<dbReference type="GO" id="GO:0004635">
    <property type="term" value="F:phosphoribosyl-AMP cyclohydrolase activity"/>
    <property type="evidence" value="ECO:0007669"/>
    <property type="project" value="UniProtKB-EC"/>
</dbReference>
<dbReference type="SUPFAM" id="SSF141734">
    <property type="entry name" value="HisI-like"/>
    <property type="match status" value="1"/>
</dbReference>
<evidence type="ECO:0000256" key="8">
    <source>
        <dbReference type="ARBA" id="ARBA00012721"/>
    </source>
</evidence>
<comment type="catalytic activity">
    <reaction evidence="1">
        <text>1-(5-phospho-beta-D-ribosyl)-5'-AMP + H2O = 1-(5-phospho-beta-D-ribosyl)-5-[(5-phospho-beta-D-ribosylamino)methylideneamino]imidazole-4-carboxamide</text>
        <dbReference type="Rhea" id="RHEA:20049"/>
        <dbReference type="ChEBI" id="CHEBI:15377"/>
        <dbReference type="ChEBI" id="CHEBI:58435"/>
        <dbReference type="ChEBI" id="CHEBI:59457"/>
        <dbReference type="EC" id="3.5.4.19"/>
    </reaction>
</comment>
<evidence type="ECO:0000259" key="13">
    <source>
        <dbReference type="Pfam" id="PF01502"/>
    </source>
</evidence>
<dbReference type="Proteomes" id="UP000177418">
    <property type="component" value="Unassembled WGS sequence"/>
</dbReference>
<dbReference type="EC" id="3.5.4.19" evidence="8"/>
<evidence type="ECO:0000256" key="5">
    <source>
        <dbReference type="ARBA" id="ARBA00007731"/>
    </source>
</evidence>
<keyword evidence="12" id="KW-0368">Histidine biosynthesis</keyword>
<dbReference type="GO" id="GO:0000105">
    <property type="term" value="P:L-histidine biosynthetic process"/>
    <property type="evidence" value="ECO:0007669"/>
    <property type="project" value="UniProtKB-UniPathway"/>
</dbReference>
<proteinExistence type="inferred from homology"/>
<keyword evidence="10" id="KW-0028">Amino-acid biosynthesis</keyword>
<dbReference type="Pfam" id="PF01502">
    <property type="entry name" value="PRA-CH"/>
    <property type="match status" value="1"/>
</dbReference>
<dbReference type="EC" id="3.6.1.31" evidence="7"/>
<comment type="pathway">
    <text evidence="3">Amino-acid biosynthesis; L-histidine biosynthesis; L-histidine from 5-phospho-alpha-D-ribose 1-diphosphate: step 3/9.</text>
</comment>
<dbReference type="AlphaFoldDB" id="A0A1F7JCD1"/>
<evidence type="ECO:0000256" key="6">
    <source>
        <dbReference type="ARBA" id="ARBA00008299"/>
    </source>
</evidence>
<comment type="caution">
    <text evidence="14">The sequence shown here is derived from an EMBL/GenBank/DDBJ whole genome shotgun (WGS) entry which is preliminary data.</text>
</comment>
<dbReference type="PANTHER" id="PTHR42945:SF1">
    <property type="entry name" value="HISTIDINE BIOSYNTHESIS BIFUNCTIONAL PROTEIN HIS7"/>
    <property type="match status" value="1"/>
</dbReference>
<accession>A0A1F7JCD1</accession>
<keyword evidence="11 14" id="KW-0378">Hydrolase</keyword>
<comment type="similarity">
    <text evidence="5">In the C-terminal section; belongs to the PRA-PH family.</text>
</comment>
<dbReference type="PANTHER" id="PTHR42945">
    <property type="entry name" value="HISTIDINE BIOSYNTHESIS BIFUNCTIONAL PROTEIN"/>
    <property type="match status" value="1"/>
</dbReference>